<reference evidence="1" key="1">
    <citation type="submission" date="2022-08" db="EMBL/GenBank/DDBJ databases">
        <title>Genome Sequence of Pycnoporus sanguineus.</title>
        <authorList>
            <person name="Buettner E."/>
        </authorList>
    </citation>
    <scope>NUCLEOTIDE SEQUENCE</scope>
    <source>
        <strain evidence="1">CG-C14</strain>
    </source>
</reference>
<dbReference type="EMBL" id="JANSHE010000813">
    <property type="protein sequence ID" value="KAJ3006838.1"/>
    <property type="molecule type" value="Genomic_DNA"/>
</dbReference>
<evidence type="ECO:0000313" key="1">
    <source>
        <dbReference type="EMBL" id="KAJ3006838.1"/>
    </source>
</evidence>
<accession>A0ACC1Q3B9</accession>
<gene>
    <name evidence="1" type="ORF">NUW54_g3784</name>
</gene>
<sequence>MDPDPIDKPDTRRPLIVLRTRLPPISFSTSHHSLNFQLSLFSPANPTTKPLNMATLDTQSLESFSERSQSSRSASAAGSLPPSLQQTMGLTIEGPVDDRNLRKRQDDQGKRRQT</sequence>
<name>A0ACC1Q3B9_9APHY</name>
<comment type="caution">
    <text evidence="1">The sequence shown here is derived from an EMBL/GenBank/DDBJ whole genome shotgun (WGS) entry which is preliminary data.</text>
</comment>
<dbReference type="Proteomes" id="UP001144978">
    <property type="component" value="Unassembled WGS sequence"/>
</dbReference>
<keyword evidence="2" id="KW-1185">Reference proteome</keyword>
<proteinExistence type="predicted"/>
<protein>
    <submittedName>
        <fullName evidence="1">Uncharacterized protein</fullName>
    </submittedName>
</protein>
<evidence type="ECO:0000313" key="2">
    <source>
        <dbReference type="Proteomes" id="UP001144978"/>
    </source>
</evidence>
<organism evidence="1 2">
    <name type="scientific">Trametes sanguinea</name>
    <dbReference type="NCBI Taxonomy" id="158606"/>
    <lineage>
        <taxon>Eukaryota</taxon>
        <taxon>Fungi</taxon>
        <taxon>Dikarya</taxon>
        <taxon>Basidiomycota</taxon>
        <taxon>Agaricomycotina</taxon>
        <taxon>Agaricomycetes</taxon>
        <taxon>Polyporales</taxon>
        <taxon>Polyporaceae</taxon>
        <taxon>Trametes</taxon>
    </lineage>
</organism>